<dbReference type="RefSeq" id="XP_070143284.1">
    <property type="nucleotide sequence ID" value="XM_070287183.1"/>
</dbReference>
<dbReference type="PANTHER" id="PTHR20898:SF0">
    <property type="entry name" value="DAEDALUS ON 3-RELATED"/>
    <property type="match status" value="1"/>
</dbReference>
<dbReference type="Pfam" id="PF06477">
    <property type="entry name" value="DUF1091"/>
    <property type="match status" value="2"/>
</dbReference>
<sequence>MSRKILALHLLVFLYVVIKVSCKIEFTNIECKSTDKNFADFEYCYLKSVNRSYKYLTLKVNVHKKPITKFKLNMLLLKRFNGYRPFMYNVTVDMCRFMINPEVNPIANYFYELFKTYSNLNQSCPFSVTSKFEFTNVKCTSLDEKFNEFEYCYIKSVNRIYKYLSLKVKLFKTPITKVRLNLALYKRYNGYRPFMYNLTIDACRILKVPASHPLANYFYSFLQNFSNMNHTCPFNHDLIVDKLNIDFVNNQATKVLPFPEGDYMLESQWIAYDINRAVVKIYGTLS</sequence>
<accession>A0ABM4GKP2</accession>
<keyword evidence="1" id="KW-0732">Signal</keyword>
<dbReference type="Proteomes" id="UP001652661">
    <property type="component" value="Chromosome 3R"/>
</dbReference>
<name>A0ABM4GKP2_DROKI</name>
<evidence type="ECO:0000313" key="2">
    <source>
        <dbReference type="Proteomes" id="UP001652661"/>
    </source>
</evidence>
<gene>
    <name evidence="3" type="primary">LOC108085308</name>
</gene>
<dbReference type="SMART" id="SM00697">
    <property type="entry name" value="DM8"/>
    <property type="match status" value="2"/>
</dbReference>
<dbReference type="InterPro" id="IPR010512">
    <property type="entry name" value="DUF1091"/>
</dbReference>
<organism evidence="2 3">
    <name type="scientific">Drosophila kikkawai</name>
    <name type="common">Fruit fly</name>
    <dbReference type="NCBI Taxonomy" id="30033"/>
    <lineage>
        <taxon>Eukaryota</taxon>
        <taxon>Metazoa</taxon>
        <taxon>Ecdysozoa</taxon>
        <taxon>Arthropoda</taxon>
        <taxon>Hexapoda</taxon>
        <taxon>Insecta</taxon>
        <taxon>Pterygota</taxon>
        <taxon>Neoptera</taxon>
        <taxon>Endopterygota</taxon>
        <taxon>Diptera</taxon>
        <taxon>Brachycera</taxon>
        <taxon>Muscomorpha</taxon>
        <taxon>Ephydroidea</taxon>
        <taxon>Drosophilidae</taxon>
        <taxon>Drosophila</taxon>
        <taxon>Sophophora</taxon>
    </lineage>
</organism>
<protein>
    <submittedName>
        <fullName evidence="3">Uncharacterized protein</fullName>
    </submittedName>
</protein>
<keyword evidence="2" id="KW-1185">Reference proteome</keyword>
<dbReference type="PANTHER" id="PTHR20898">
    <property type="entry name" value="DAEDALUS ON 3-RELATED-RELATED"/>
    <property type="match status" value="1"/>
</dbReference>
<proteinExistence type="predicted"/>
<evidence type="ECO:0000256" key="1">
    <source>
        <dbReference type="SAM" id="SignalP"/>
    </source>
</evidence>
<evidence type="ECO:0000313" key="3">
    <source>
        <dbReference type="RefSeq" id="XP_070143284.1"/>
    </source>
</evidence>
<feature type="signal peptide" evidence="1">
    <location>
        <begin position="1"/>
        <end position="22"/>
    </location>
</feature>
<dbReference type="GeneID" id="108085308"/>
<reference evidence="3" key="1">
    <citation type="submission" date="2025-08" db="UniProtKB">
        <authorList>
            <consortium name="RefSeq"/>
        </authorList>
    </citation>
    <scope>IDENTIFICATION</scope>
    <source>
        <strain evidence="3">14028-0561.14</strain>
        <tissue evidence="3">Whole fly</tissue>
    </source>
</reference>
<feature type="chain" id="PRO_5045471978" evidence="1">
    <location>
        <begin position="23"/>
        <end position="286"/>
    </location>
</feature>